<organism evidence="2 3">
    <name type="scientific">Ajellomyces capsulatus</name>
    <name type="common">Darling's disease fungus</name>
    <name type="synonym">Histoplasma capsulatum</name>
    <dbReference type="NCBI Taxonomy" id="5037"/>
    <lineage>
        <taxon>Eukaryota</taxon>
        <taxon>Fungi</taxon>
        <taxon>Dikarya</taxon>
        <taxon>Ascomycota</taxon>
        <taxon>Pezizomycotina</taxon>
        <taxon>Eurotiomycetes</taxon>
        <taxon>Eurotiomycetidae</taxon>
        <taxon>Onygenales</taxon>
        <taxon>Ajellomycetaceae</taxon>
        <taxon>Histoplasma</taxon>
    </lineage>
</organism>
<evidence type="ECO:0000313" key="3">
    <source>
        <dbReference type="Proteomes" id="UP000670092"/>
    </source>
</evidence>
<keyword evidence="2" id="KW-0808">Transferase</keyword>
<feature type="compositionally biased region" description="Basic residues" evidence="1">
    <location>
        <begin position="71"/>
        <end position="95"/>
    </location>
</feature>
<proteinExistence type="predicted"/>
<evidence type="ECO:0000313" key="2">
    <source>
        <dbReference type="EMBL" id="KAG5305354.1"/>
    </source>
</evidence>
<comment type="caution">
    <text evidence="2">The sequence shown here is derived from an EMBL/GenBank/DDBJ whole genome shotgun (WGS) entry which is preliminary data.</text>
</comment>
<dbReference type="AlphaFoldDB" id="A0A8H7ZD34"/>
<dbReference type="Proteomes" id="UP000670092">
    <property type="component" value="Unassembled WGS sequence"/>
</dbReference>
<protein>
    <submittedName>
        <fullName evidence="2">Ribokinase</fullName>
    </submittedName>
</protein>
<dbReference type="EMBL" id="JAEVHI010000001">
    <property type="protein sequence ID" value="KAG5305354.1"/>
    <property type="molecule type" value="Genomic_DNA"/>
</dbReference>
<keyword evidence="2" id="KW-0418">Kinase</keyword>
<gene>
    <name evidence="2" type="ORF">I7I52_03984</name>
</gene>
<dbReference type="VEuPathDB" id="FungiDB:I7I52_03984"/>
<accession>A0A8H7ZD34</accession>
<sequence length="95" mass="11686">MRPPLPPQTRHHHYTIINSSRSSRGHRPHINPRRNARRHRQTRQLLPHPPATDPAWRQRPHGPHPPDRGCAHRRRRDHRRQRRRRREPHPLLPRR</sequence>
<name>A0A8H7ZD34_AJECA</name>
<evidence type="ECO:0000256" key="1">
    <source>
        <dbReference type="SAM" id="MobiDB-lite"/>
    </source>
</evidence>
<dbReference type="GO" id="GO:0016301">
    <property type="term" value="F:kinase activity"/>
    <property type="evidence" value="ECO:0007669"/>
    <property type="project" value="UniProtKB-KW"/>
</dbReference>
<reference evidence="2 3" key="1">
    <citation type="submission" date="2021-01" db="EMBL/GenBank/DDBJ databases">
        <title>Chromosome-level genome assembly of a human fungal pathogen reveals clustering of transcriptionally co-regulated genes.</title>
        <authorList>
            <person name="Voorhies M."/>
            <person name="Cohen S."/>
            <person name="Shea T.P."/>
            <person name="Petrus S."/>
            <person name="Munoz J.F."/>
            <person name="Poplawski S."/>
            <person name="Goldman W.E."/>
            <person name="Michael T."/>
            <person name="Cuomo C.A."/>
            <person name="Sil A."/>
            <person name="Beyhan S."/>
        </authorList>
    </citation>
    <scope>NUCLEOTIDE SEQUENCE [LARGE SCALE GENOMIC DNA]</scope>
    <source>
        <strain evidence="2 3">G184AR</strain>
    </source>
</reference>
<feature type="compositionally biased region" description="Basic residues" evidence="1">
    <location>
        <begin position="23"/>
        <end position="42"/>
    </location>
</feature>
<feature type="region of interest" description="Disordered" evidence="1">
    <location>
        <begin position="1"/>
        <end position="95"/>
    </location>
</feature>